<proteinExistence type="predicted"/>
<sequence>MVLVVEYSSNNLPIRTWIPPSPTRRDAPVTSVPDDQKAQVFPLGAALSLYPFLTGLVQHLDLTDLQNLASASRQVHSILISQHAAIKPLSQRCGYPAKLQQSTKKKEQEKERERISAEGTESAGTEGATSNAAGTGGVGAWREIRNSSRCARDLIRPCLRCSIPICRNCISNPRHVYLRTRTRRLCKPCQSDPDALPQPAATQFEINKAVCNCATDGWFCQQCTQELLTEDHAYRAHCEQLGDAEEATTFRMVRDEEGNMRPAGRKEDTWGPVGCARGWECVGLKPRCISPWDDHQDGQNEGGGGDEWEALAEAIEEAGERGIEDEARISKGLKRVRRAGAPVKVDGGWVLTEEWNQQVRAFCNWCDRVILSKDEERVLSGNV</sequence>
<evidence type="ECO:0000313" key="3">
    <source>
        <dbReference type="Proteomes" id="UP000018144"/>
    </source>
</evidence>
<evidence type="ECO:0000313" key="2">
    <source>
        <dbReference type="EMBL" id="CCX08270.1"/>
    </source>
</evidence>
<evidence type="ECO:0008006" key="4">
    <source>
        <dbReference type="Google" id="ProtNLM"/>
    </source>
</evidence>
<dbReference type="EMBL" id="HF935407">
    <property type="protein sequence ID" value="CCX08270.1"/>
    <property type="molecule type" value="Genomic_DNA"/>
</dbReference>
<name>U4L6Q1_PYROM</name>
<keyword evidence="3" id="KW-1185">Reference proteome</keyword>
<dbReference type="AlphaFoldDB" id="U4L6Q1"/>
<feature type="region of interest" description="Disordered" evidence="1">
    <location>
        <begin position="97"/>
        <end position="136"/>
    </location>
</feature>
<dbReference type="OMA" id="ICRNCIS"/>
<reference evidence="2 3" key="1">
    <citation type="journal article" date="2013" name="PLoS Genet.">
        <title>The genome and development-dependent transcriptomes of Pyronema confluens: a window into fungal evolution.</title>
        <authorList>
            <person name="Traeger S."/>
            <person name="Altegoer F."/>
            <person name="Freitag M."/>
            <person name="Gabaldon T."/>
            <person name="Kempken F."/>
            <person name="Kumar A."/>
            <person name="Marcet-Houben M."/>
            <person name="Poggeler S."/>
            <person name="Stajich J.E."/>
            <person name="Nowrousian M."/>
        </authorList>
    </citation>
    <scope>NUCLEOTIDE SEQUENCE [LARGE SCALE GENOMIC DNA]</scope>
    <source>
        <strain evidence="3">CBS 100304</strain>
        <tissue evidence="2">Vegetative mycelium</tissue>
    </source>
</reference>
<accession>U4L6Q1</accession>
<dbReference type="STRING" id="1076935.U4L6Q1"/>
<dbReference type="eggNOG" id="ENOG502SI13">
    <property type="taxonomic scope" value="Eukaryota"/>
</dbReference>
<dbReference type="OrthoDB" id="5288318at2759"/>
<organism evidence="2 3">
    <name type="scientific">Pyronema omphalodes (strain CBS 100304)</name>
    <name type="common">Pyronema confluens</name>
    <dbReference type="NCBI Taxonomy" id="1076935"/>
    <lineage>
        <taxon>Eukaryota</taxon>
        <taxon>Fungi</taxon>
        <taxon>Dikarya</taxon>
        <taxon>Ascomycota</taxon>
        <taxon>Pezizomycotina</taxon>
        <taxon>Pezizomycetes</taxon>
        <taxon>Pezizales</taxon>
        <taxon>Pyronemataceae</taxon>
        <taxon>Pyronema</taxon>
    </lineage>
</organism>
<evidence type="ECO:0000256" key="1">
    <source>
        <dbReference type="SAM" id="MobiDB-lite"/>
    </source>
</evidence>
<protein>
    <recommendedName>
        <fullName evidence="4">F-box domain-containing protein</fullName>
    </recommendedName>
</protein>
<gene>
    <name evidence="2" type="ORF">PCON_07863</name>
</gene>
<dbReference type="Proteomes" id="UP000018144">
    <property type="component" value="Unassembled WGS sequence"/>
</dbReference>
<feature type="compositionally biased region" description="Basic and acidic residues" evidence="1">
    <location>
        <begin position="104"/>
        <end position="116"/>
    </location>
</feature>